<dbReference type="SUPFAM" id="SSF81606">
    <property type="entry name" value="PP2C-like"/>
    <property type="match status" value="1"/>
</dbReference>
<dbReference type="PANTHER" id="PTHR13832">
    <property type="entry name" value="PROTEIN PHOSPHATASE 2C"/>
    <property type="match status" value="1"/>
</dbReference>
<keyword evidence="8" id="KW-1185">Reference proteome</keyword>
<sequence>MVGLSYSNPDVKKHVIKIDSTEFLVLACDGIWDCLKSQDVVSFICKNIAEHKDLKRACEDLMEQCISKTGKGIGTDNMTVIIVGFLYNKTETDWYKWMESRYGVIRPEYKDSLQLQTIVIKKLILMIMMKI</sequence>
<feature type="domain" description="PPM-type phosphatase" evidence="6">
    <location>
        <begin position="1"/>
        <end position="85"/>
    </location>
</feature>
<evidence type="ECO:0000259" key="6">
    <source>
        <dbReference type="PROSITE" id="PS51746"/>
    </source>
</evidence>
<accession>A0A8H4EJW2</accession>
<dbReference type="AlphaFoldDB" id="A0A8H4EJW2"/>
<dbReference type="GO" id="GO:0004722">
    <property type="term" value="F:protein serine/threonine phosphatase activity"/>
    <property type="evidence" value="ECO:0007669"/>
    <property type="project" value="UniProtKB-EC"/>
</dbReference>
<evidence type="ECO:0000313" key="8">
    <source>
        <dbReference type="Proteomes" id="UP000439903"/>
    </source>
</evidence>
<evidence type="ECO:0000256" key="3">
    <source>
        <dbReference type="ARBA" id="ARBA00006702"/>
    </source>
</evidence>
<dbReference type="EC" id="3.1.3.16" evidence="4"/>
<dbReference type="PROSITE" id="PS51746">
    <property type="entry name" value="PPM_2"/>
    <property type="match status" value="1"/>
</dbReference>
<dbReference type="InterPro" id="IPR036457">
    <property type="entry name" value="PPM-type-like_dom_sf"/>
</dbReference>
<comment type="caution">
    <text evidence="7">The sequence shown here is derived from an EMBL/GenBank/DDBJ whole genome shotgun (WGS) entry which is preliminary data.</text>
</comment>
<dbReference type="EMBL" id="WTPW01000550">
    <property type="protein sequence ID" value="KAF0500610.1"/>
    <property type="molecule type" value="Genomic_DNA"/>
</dbReference>
<evidence type="ECO:0000256" key="5">
    <source>
        <dbReference type="ARBA" id="ARBA00023211"/>
    </source>
</evidence>
<name>A0A8H4EJW2_GIGMA</name>
<evidence type="ECO:0000313" key="7">
    <source>
        <dbReference type="EMBL" id="KAF0500610.1"/>
    </source>
</evidence>
<comment type="similarity">
    <text evidence="3">Belongs to the PP2C family.</text>
</comment>
<dbReference type="Proteomes" id="UP000439903">
    <property type="component" value="Unassembled WGS sequence"/>
</dbReference>
<protein>
    <recommendedName>
        <fullName evidence="4">protein-serine/threonine phosphatase</fullName>
        <ecNumber evidence="4">3.1.3.16</ecNumber>
    </recommendedName>
</protein>
<reference evidence="7 8" key="1">
    <citation type="journal article" date="2019" name="Environ. Microbiol.">
        <title>At the nexus of three kingdoms: the genome of the mycorrhizal fungus Gigaspora margarita provides insights into plant, endobacterial and fungal interactions.</title>
        <authorList>
            <person name="Venice F."/>
            <person name="Ghignone S."/>
            <person name="Salvioli di Fossalunga A."/>
            <person name="Amselem J."/>
            <person name="Novero M."/>
            <person name="Xianan X."/>
            <person name="Sedzielewska Toro K."/>
            <person name="Morin E."/>
            <person name="Lipzen A."/>
            <person name="Grigoriev I.V."/>
            <person name="Henrissat B."/>
            <person name="Martin F.M."/>
            <person name="Bonfante P."/>
        </authorList>
    </citation>
    <scope>NUCLEOTIDE SEQUENCE [LARGE SCALE GENOMIC DNA]</scope>
    <source>
        <strain evidence="7 8">BEG34</strain>
    </source>
</reference>
<comment type="cofactor">
    <cofactor evidence="1">
        <name>Mn(2+)</name>
        <dbReference type="ChEBI" id="CHEBI:29035"/>
    </cofactor>
</comment>
<dbReference type="InterPro" id="IPR001932">
    <property type="entry name" value="PPM-type_phosphatase-like_dom"/>
</dbReference>
<dbReference type="InterPro" id="IPR015655">
    <property type="entry name" value="PP2C"/>
</dbReference>
<gene>
    <name evidence="7" type="ORF">F8M41_020226</name>
</gene>
<comment type="cofactor">
    <cofactor evidence="2">
        <name>Mg(2+)</name>
        <dbReference type="ChEBI" id="CHEBI:18420"/>
    </cofactor>
</comment>
<dbReference type="Pfam" id="PF00481">
    <property type="entry name" value="PP2C"/>
    <property type="match status" value="1"/>
</dbReference>
<dbReference type="Gene3D" id="3.60.40.10">
    <property type="entry name" value="PPM-type phosphatase domain"/>
    <property type="match status" value="1"/>
</dbReference>
<dbReference type="OrthoDB" id="2436536at2759"/>
<evidence type="ECO:0000256" key="4">
    <source>
        <dbReference type="ARBA" id="ARBA00013081"/>
    </source>
</evidence>
<evidence type="ECO:0000256" key="1">
    <source>
        <dbReference type="ARBA" id="ARBA00001936"/>
    </source>
</evidence>
<organism evidence="7 8">
    <name type="scientific">Gigaspora margarita</name>
    <dbReference type="NCBI Taxonomy" id="4874"/>
    <lineage>
        <taxon>Eukaryota</taxon>
        <taxon>Fungi</taxon>
        <taxon>Fungi incertae sedis</taxon>
        <taxon>Mucoromycota</taxon>
        <taxon>Glomeromycotina</taxon>
        <taxon>Glomeromycetes</taxon>
        <taxon>Diversisporales</taxon>
        <taxon>Gigasporaceae</taxon>
        <taxon>Gigaspora</taxon>
    </lineage>
</organism>
<dbReference type="PANTHER" id="PTHR13832:SF565">
    <property type="entry name" value="AT28366P-RELATED"/>
    <property type="match status" value="1"/>
</dbReference>
<proteinExistence type="inferred from homology"/>
<evidence type="ECO:0000256" key="2">
    <source>
        <dbReference type="ARBA" id="ARBA00001946"/>
    </source>
</evidence>
<keyword evidence="5" id="KW-0464">Manganese</keyword>